<dbReference type="PROSITE" id="PS51900">
    <property type="entry name" value="CB"/>
    <property type="match status" value="1"/>
</dbReference>
<protein>
    <submittedName>
        <fullName evidence="8">Site-specific integrase</fullName>
    </submittedName>
</protein>
<gene>
    <name evidence="8" type="ORF">NCI00_01645</name>
</gene>
<dbReference type="InterPro" id="IPR050090">
    <property type="entry name" value="Tyrosine_recombinase_XerCD"/>
</dbReference>
<keyword evidence="4" id="KW-0233">DNA recombination</keyword>
<dbReference type="PROSITE" id="PS51898">
    <property type="entry name" value="TYR_RECOMBINASE"/>
    <property type="match status" value="1"/>
</dbReference>
<evidence type="ECO:0000256" key="4">
    <source>
        <dbReference type="ARBA" id="ARBA00023172"/>
    </source>
</evidence>
<evidence type="ECO:0000313" key="8">
    <source>
        <dbReference type="EMBL" id="MCP1381103.1"/>
    </source>
</evidence>
<dbReference type="Gene3D" id="1.10.443.10">
    <property type="entry name" value="Intergrase catalytic core"/>
    <property type="match status" value="1"/>
</dbReference>
<proteinExistence type="inferred from homology"/>
<dbReference type="InterPro" id="IPR025269">
    <property type="entry name" value="SAM-like_dom"/>
</dbReference>
<dbReference type="Pfam" id="PF17293">
    <property type="entry name" value="Arm-DNA-bind_5"/>
    <property type="match status" value="1"/>
</dbReference>
<keyword evidence="9" id="KW-1185">Reference proteome</keyword>
<evidence type="ECO:0000256" key="2">
    <source>
        <dbReference type="ARBA" id="ARBA00022908"/>
    </source>
</evidence>
<dbReference type="InterPro" id="IPR044068">
    <property type="entry name" value="CB"/>
</dbReference>
<feature type="domain" description="Tyr recombinase" evidence="6">
    <location>
        <begin position="243"/>
        <end position="430"/>
    </location>
</feature>
<dbReference type="PANTHER" id="PTHR30349">
    <property type="entry name" value="PHAGE INTEGRASE-RELATED"/>
    <property type="match status" value="1"/>
</dbReference>
<evidence type="ECO:0000313" key="9">
    <source>
        <dbReference type="Proteomes" id="UP001204772"/>
    </source>
</evidence>
<dbReference type="EMBL" id="JAMZEL010000001">
    <property type="protein sequence ID" value="MCP1381103.1"/>
    <property type="molecule type" value="Genomic_DNA"/>
</dbReference>
<evidence type="ECO:0000256" key="5">
    <source>
        <dbReference type="PROSITE-ProRule" id="PRU01248"/>
    </source>
</evidence>
<evidence type="ECO:0000256" key="1">
    <source>
        <dbReference type="ARBA" id="ARBA00008857"/>
    </source>
</evidence>
<dbReference type="Gene3D" id="1.10.150.130">
    <property type="match status" value="1"/>
</dbReference>
<accession>A0ABT1FK06</accession>
<comment type="caution">
    <text evidence="8">The sequence shown here is derived from an EMBL/GenBank/DDBJ whole genome shotgun (WGS) entry which is preliminary data.</text>
</comment>
<dbReference type="Pfam" id="PF13102">
    <property type="entry name" value="Phage_int_SAM_5"/>
    <property type="match status" value="1"/>
</dbReference>
<dbReference type="InterPro" id="IPR035386">
    <property type="entry name" value="Arm-DNA-bind_5"/>
</dbReference>
<dbReference type="InterPro" id="IPR011010">
    <property type="entry name" value="DNA_brk_join_enz"/>
</dbReference>
<dbReference type="InterPro" id="IPR013762">
    <property type="entry name" value="Integrase-like_cat_sf"/>
</dbReference>
<evidence type="ECO:0000256" key="3">
    <source>
        <dbReference type="ARBA" id="ARBA00023125"/>
    </source>
</evidence>
<dbReference type="RefSeq" id="WP_253524303.1">
    <property type="nucleotide sequence ID" value="NZ_JAMZEL010000001.1"/>
</dbReference>
<dbReference type="InterPro" id="IPR002104">
    <property type="entry name" value="Integrase_catalytic"/>
</dbReference>
<name>A0ABT1FK06_9BACT</name>
<sequence>MGKVITNSARFVLKEAVSKDSTLVLLICRSCTPRLVYSTGQFLSPEHWDSKTQRPTTSTKSFSRDIKNDLKEIETHLNRMAGEVERINSRVKAENIEPTQAFYRAELDKVFNRDKPRKVVKQPEKLSFIPWIEKFIEECANGERTIPRSGKRYSESSAKNYRKALNHLKAFEKETKFKVEFDKIDLHFHKKFISYLNKKGKATNTTGDIIKNIKVFMRQSMKDGMHTNTAFQDEDFIKPLEDVENIYLTLDEIQRIYNLDLSDRAGLDRVRDVFVIGCYTGLRFSDLNLLRPENIINDGQFVRITMQKTDKPVFVPLTPQIRAILAKYKGIPPRVLTNQRMNDYLKEIAQLADLNEKVTMSQTKGGLKVTKTLHKWELVTTHTARRSFATNAYLQGVPTLDIMRLTGHRTETSFMKYIKISNEEVAYRMAEHPFFTQENKTVFKIAN</sequence>
<organism evidence="8 9">
    <name type="scientific">Runella salmonicolor</name>
    <dbReference type="NCBI Taxonomy" id="2950278"/>
    <lineage>
        <taxon>Bacteria</taxon>
        <taxon>Pseudomonadati</taxon>
        <taxon>Bacteroidota</taxon>
        <taxon>Cytophagia</taxon>
        <taxon>Cytophagales</taxon>
        <taxon>Spirosomataceae</taxon>
        <taxon>Runella</taxon>
    </lineage>
</organism>
<dbReference type="SUPFAM" id="SSF56349">
    <property type="entry name" value="DNA breaking-rejoining enzymes"/>
    <property type="match status" value="1"/>
</dbReference>
<dbReference type="PANTHER" id="PTHR30349:SF64">
    <property type="entry name" value="PROPHAGE INTEGRASE INTD-RELATED"/>
    <property type="match status" value="1"/>
</dbReference>
<dbReference type="CDD" id="cd01185">
    <property type="entry name" value="INTN1_C_like"/>
    <property type="match status" value="1"/>
</dbReference>
<reference evidence="8 9" key="1">
    <citation type="submission" date="2022-06" db="EMBL/GenBank/DDBJ databases">
        <title>Runella sp. S5 genome sequencing.</title>
        <authorList>
            <person name="Park S."/>
        </authorList>
    </citation>
    <scope>NUCLEOTIDE SEQUENCE [LARGE SCALE GENOMIC DNA]</scope>
    <source>
        <strain evidence="8 9">S5</strain>
    </source>
</reference>
<dbReference type="Proteomes" id="UP001204772">
    <property type="component" value="Unassembled WGS sequence"/>
</dbReference>
<evidence type="ECO:0000259" key="6">
    <source>
        <dbReference type="PROSITE" id="PS51898"/>
    </source>
</evidence>
<keyword evidence="3 5" id="KW-0238">DNA-binding</keyword>
<keyword evidence="2" id="KW-0229">DNA integration</keyword>
<dbReference type="InterPro" id="IPR010998">
    <property type="entry name" value="Integrase_recombinase_N"/>
</dbReference>
<comment type="similarity">
    <text evidence="1">Belongs to the 'phage' integrase family.</text>
</comment>
<dbReference type="Pfam" id="PF00589">
    <property type="entry name" value="Phage_integrase"/>
    <property type="match status" value="1"/>
</dbReference>
<evidence type="ECO:0000259" key="7">
    <source>
        <dbReference type="PROSITE" id="PS51900"/>
    </source>
</evidence>
<feature type="domain" description="Core-binding (CB)" evidence="7">
    <location>
        <begin position="126"/>
        <end position="221"/>
    </location>
</feature>